<dbReference type="Pfam" id="PF12911">
    <property type="entry name" value="OppC_N"/>
    <property type="match status" value="1"/>
</dbReference>
<dbReference type="Pfam" id="PF00528">
    <property type="entry name" value="BPD_transp_1"/>
    <property type="match status" value="1"/>
</dbReference>
<sequence length="396" mass="43755">MPGEVYEKKLLDRVADALVAGFAAIADRLSPGWSTRNRGRLDEWRLMLYTLNRSPLGLAGVALVTFFLFLALFGPRIAPLSYDSQIFLCDPDARLAPPGTVVNIPDNPFCRQLGLKPGNFTMLLGGDDYGRDLWSRILYGARTSLIVAILVMLVGPWIGIALGLIAGYYGGMIDELIMRITDVFLAFPGLILAIAFSAVLPYRLQDFMEAHPLVADVLRVLFAVKPKDEPALASLLAVIVALWLVWWPSYARLVRGMVLSARENTYVEAARALGIPTWRILAVHILPNIAGPILVMLTIDFGGVILTEAGLSFLGLGAVPPLADWGRIIYDGSQYFPDSWWLVFFPGLMIFLTVFGFNLLGDTLRDILDPKIRRSIEFKVKKTKARQTAMTGEVTQ</sequence>
<dbReference type="PANTHER" id="PTHR43386:SF1">
    <property type="entry name" value="D,D-DIPEPTIDE TRANSPORT SYSTEM PERMEASE PROTEIN DDPC-RELATED"/>
    <property type="match status" value="1"/>
</dbReference>
<keyword evidence="5 7" id="KW-1133">Transmembrane helix</keyword>
<dbReference type="InterPro" id="IPR050366">
    <property type="entry name" value="BP-dependent_transpt_permease"/>
</dbReference>
<evidence type="ECO:0000313" key="9">
    <source>
        <dbReference type="EMBL" id="BES81867.1"/>
    </source>
</evidence>
<feature type="transmembrane region" description="Helical" evidence="7">
    <location>
        <begin position="145"/>
        <end position="171"/>
    </location>
</feature>
<evidence type="ECO:0000256" key="3">
    <source>
        <dbReference type="ARBA" id="ARBA00022475"/>
    </source>
</evidence>
<dbReference type="EMBL" id="AP028907">
    <property type="protein sequence ID" value="BES81867.1"/>
    <property type="molecule type" value="Genomic_DNA"/>
</dbReference>
<proteinExistence type="inferred from homology"/>
<feature type="transmembrane region" description="Helical" evidence="7">
    <location>
        <begin position="55"/>
        <end position="74"/>
    </location>
</feature>
<dbReference type="InterPro" id="IPR035906">
    <property type="entry name" value="MetI-like_sf"/>
</dbReference>
<dbReference type="PROSITE" id="PS50928">
    <property type="entry name" value="ABC_TM1"/>
    <property type="match status" value="1"/>
</dbReference>
<feature type="transmembrane region" description="Helical" evidence="7">
    <location>
        <begin position="339"/>
        <end position="361"/>
    </location>
</feature>
<feature type="domain" description="ABC transmembrane type-1" evidence="8">
    <location>
        <begin position="141"/>
        <end position="361"/>
    </location>
</feature>
<gene>
    <name evidence="9" type="ORF">PABY_14340</name>
</gene>
<evidence type="ECO:0000259" key="8">
    <source>
        <dbReference type="PROSITE" id="PS50928"/>
    </source>
</evidence>
<evidence type="ECO:0000256" key="1">
    <source>
        <dbReference type="ARBA" id="ARBA00004651"/>
    </source>
</evidence>
<keyword evidence="6 7" id="KW-0472">Membrane</keyword>
<evidence type="ECO:0000256" key="5">
    <source>
        <dbReference type="ARBA" id="ARBA00022989"/>
    </source>
</evidence>
<dbReference type="PANTHER" id="PTHR43386">
    <property type="entry name" value="OLIGOPEPTIDE TRANSPORT SYSTEM PERMEASE PROTEIN APPC"/>
    <property type="match status" value="1"/>
</dbReference>
<comment type="subcellular location">
    <subcellularLocation>
        <location evidence="1 7">Cell membrane</location>
        <topology evidence="1 7">Multi-pass membrane protein</topology>
    </subcellularLocation>
</comment>
<comment type="similarity">
    <text evidence="7">Belongs to the binding-protein-dependent transport system permease family.</text>
</comment>
<evidence type="ECO:0000256" key="2">
    <source>
        <dbReference type="ARBA" id="ARBA00022448"/>
    </source>
</evidence>
<dbReference type="GeneID" id="89289446"/>
<evidence type="ECO:0000256" key="6">
    <source>
        <dbReference type="ARBA" id="ARBA00023136"/>
    </source>
</evidence>
<feature type="transmembrane region" description="Helical" evidence="7">
    <location>
        <begin position="293"/>
        <end position="319"/>
    </location>
</feature>
<accession>A0ABM8IWC5</accession>
<keyword evidence="4 7" id="KW-0812">Transmembrane</keyword>
<reference evidence="9 10" key="1">
    <citation type="submission" date="2023-09" db="EMBL/GenBank/DDBJ databases">
        <title>Pyrofollis japonicus gen. nov. sp. nov., a novel member of the family Pyrodictiaceae isolated from the Iheya North hydrothermal field.</title>
        <authorList>
            <person name="Miyazaki U."/>
            <person name="Sanari M."/>
            <person name="Tame A."/>
            <person name="Kitajima M."/>
            <person name="Okamoto A."/>
            <person name="Sawayama S."/>
            <person name="Miyazaki J."/>
            <person name="Takai K."/>
            <person name="Nakagawa S."/>
        </authorList>
    </citation>
    <scope>NUCLEOTIDE SEQUENCE [LARGE SCALE GENOMIC DNA]</scope>
    <source>
        <strain evidence="9 10">AV2</strain>
    </source>
</reference>
<name>A0ABM8IWC5_9CREN</name>
<feature type="transmembrane region" description="Helical" evidence="7">
    <location>
        <begin position="183"/>
        <end position="204"/>
    </location>
</feature>
<dbReference type="InterPro" id="IPR025966">
    <property type="entry name" value="OppC_N"/>
</dbReference>
<keyword evidence="3" id="KW-1003">Cell membrane</keyword>
<dbReference type="RefSeq" id="WP_420917906.1">
    <property type="nucleotide sequence ID" value="NZ_AP028907.1"/>
</dbReference>
<evidence type="ECO:0000256" key="7">
    <source>
        <dbReference type="RuleBase" id="RU363032"/>
    </source>
</evidence>
<keyword evidence="2 7" id="KW-0813">Transport</keyword>
<dbReference type="CDD" id="cd06261">
    <property type="entry name" value="TM_PBP2"/>
    <property type="match status" value="1"/>
</dbReference>
<evidence type="ECO:0000256" key="4">
    <source>
        <dbReference type="ARBA" id="ARBA00022692"/>
    </source>
</evidence>
<organism evidence="9 10">
    <name type="scientific">Pyrodictium abyssi</name>
    <dbReference type="NCBI Taxonomy" id="54256"/>
    <lineage>
        <taxon>Archaea</taxon>
        <taxon>Thermoproteota</taxon>
        <taxon>Thermoprotei</taxon>
        <taxon>Desulfurococcales</taxon>
        <taxon>Pyrodictiaceae</taxon>
        <taxon>Pyrodictium</taxon>
    </lineage>
</organism>
<dbReference type="Proteomes" id="UP001341135">
    <property type="component" value="Chromosome"/>
</dbReference>
<dbReference type="Gene3D" id="1.10.3720.10">
    <property type="entry name" value="MetI-like"/>
    <property type="match status" value="1"/>
</dbReference>
<feature type="transmembrane region" description="Helical" evidence="7">
    <location>
        <begin position="231"/>
        <end position="250"/>
    </location>
</feature>
<keyword evidence="10" id="KW-1185">Reference proteome</keyword>
<evidence type="ECO:0000313" key="10">
    <source>
        <dbReference type="Proteomes" id="UP001341135"/>
    </source>
</evidence>
<dbReference type="SUPFAM" id="SSF161098">
    <property type="entry name" value="MetI-like"/>
    <property type="match status" value="1"/>
</dbReference>
<dbReference type="InterPro" id="IPR000515">
    <property type="entry name" value="MetI-like"/>
</dbReference>
<protein>
    <submittedName>
        <fullName evidence="9">ABC transporter permease</fullName>
    </submittedName>
</protein>